<reference evidence="4" key="1">
    <citation type="journal article" date="2022" name="IScience">
        <title>Evolution of zygomycete secretomes and the origins of terrestrial fungal ecologies.</title>
        <authorList>
            <person name="Chang Y."/>
            <person name="Wang Y."/>
            <person name="Mondo S."/>
            <person name="Ahrendt S."/>
            <person name="Andreopoulos W."/>
            <person name="Barry K."/>
            <person name="Beard J."/>
            <person name="Benny G.L."/>
            <person name="Blankenship S."/>
            <person name="Bonito G."/>
            <person name="Cuomo C."/>
            <person name="Desiro A."/>
            <person name="Gervers K.A."/>
            <person name="Hundley H."/>
            <person name="Kuo A."/>
            <person name="LaButti K."/>
            <person name="Lang B.F."/>
            <person name="Lipzen A."/>
            <person name="O'Donnell K."/>
            <person name="Pangilinan J."/>
            <person name="Reynolds N."/>
            <person name="Sandor L."/>
            <person name="Smith M.E."/>
            <person name="Tsang A."/>
            <person name="Grigoriev I.V."/>
            <person name="Stajich J.E."/>
            <person name="Spatafora J.W."/>
        </authorList>
    </citation>
    <scope>NUCLEOTIDE SEQUENCE</scope>
    <source>
        <strain evidence="4">RSA 2281</strain>
    </source>
</reference>
<dbReference type="Proteomes" id="UP001209540">
    <property type="component" value="Unassembled WGS sequence"/>
</dbReference>
<dbReference type="SUPFAM" id="SSF55811">
    <property type="entry name" value="Nudix"/>
    <property type="match status" value="1"/>
</dbReference>
<evidence type="ECO:0000313" key="4">
    <source>
        <dbReference type="EMBL" id="KAI9244041.1"/>
    </source>
</evidence>
<feature type="domain" description="Nudix hydrolase" evidence="3">
    <location>
        <begin position="5"/>
        <end position="150"/>
    </location>
</feature>
<organism evidence="4 5">
    <name type="scientific">Phascolomyces articulosus</name>
    <dbReference type="NCBI Taxonomy" id="60185"/>
    <lineage>
        <taxon>Eukaryota</taxon>
        <taxon>Fungi</taxon>
        <taxon>Fungi incertae sedis</taxon>
        <taxon>Mucoromycota</taxon>
        <taxon>Mucoromycotina</taxon>
        <taxon>Mucoromycetes</taxon>
        <taxon>Mucorales</taxon>
        <taxon>Lichtheimiaceae</taxon>
        <taxon>Phascolomyces</taxon>
    </lineage>
</organism>
<keyword evidence="1 2" id="KW-0378">Hydrolase</keyword>
<dbReference type="InterPro" id="IPR000086">
    <property type="entry name" value="NUDIX_hydrolase_dom"/>
</dbReference>
<dbReference type="PANTHER" id="PTHR16099">
    <property type="entry name" value="8-OXO-DGTP DIPHOSPHATES NUDT15"/>
    <property type="match status" value="1"/>
</dbReference>
<dbReference type="EMBL" id="JAIXMP010000064">
    <property type="protein sequence ID" value="KAI9244041.1"/>
    <property type="molecule type" value="Genomic_DNA"/>
</dbReference>
<evidence type="ECO:0000313" key="5">
    <source>
        <dbReference type="Proteomes" id="UP001209540"/>
    </source>
</evidence>
<dbReference type="PROSITE" id="PS00893">
    <property type="entry name" value="NUDIX_BOX"/>
    <property type="match status" value="1"/>
</dbReference>
<dbReference type="InterPro" id="IPR020084">
    <property type="entry name" value="NUDIX_hydrolase_CS"/>
</dbReference>
<dbReference type="InterPro" id="IPR015797">
    <property type="entry name" value="NUDIX_hydrolase-like_dom_sf"/>
</dbReference>
<comment type="caution">
    <text evidence="4">The sequence shown here is derived from an EMBL/GenBank/DDBJ whole genome shotgun (WGS) entry which is preliminary data.</text>
</comment>
<dbReference type="InterPro" id="IPR020476">
    <property type="entry name" value="Nudix_hydrolase"/>
</dbReference>
<name>A0AAD5JZC3_9FUNG</name>
<dbReference type="PANTHER" id="PTHR16099:SF5">
    <property type="entry name" value="NUCLEOTIDE TRIPHOSPHATE DIPHOSPHATASE NUDT15"/>
    <property type="match status" value="1"/>
</dbReference>
<dbReference type="FunFam" id="3.90.79.10:FF:000060">
    <property type="entry name" value="Nudix hydrolase 1"/>
    <property type="match status" value="1"/>
</dbReference>
<dbReference type="Pfam" id="PF00293">
    <property type="entry name" value="NUDIX"/>
    <property type="match status" value="1"/>
</dbReference>
<evidence type="ECO:0000256" key="1">
    <source>
        <dbReference type="ARBA" id="ARBA00022801"/>
    </source>
</evidence>
<evidence type="ECO:0000256" key="2">
    <source>
        <dbReference type="RuleBase" id="RU003476"/>
    </source>
</evidence>
<dbReference type="GO" id="GO:0035539">
    <property type="term" value="F:8-oxo-7,8-dihydrodeoxyguanosine triphosphate pyrophosphatase activity"/>
    <property type="evidence" value="ECO:0007669"/>
    <property type="project" value="TreeGrafter"/>
</dbReference>
<keyword evidence="5" id="KW-1185">Reference proteome</keyword>
<dbReference type="PRINTS" id="PR00502">
    <property type="entry name" value="NUDIXFAMILY"/>
</dbReference>
<dbReference type="GO" id="GO:0006203">
    <property type="term" value="P:dGTP catabolic process"/>
    <property type="evidence" value="ECO:0007669"/>
    <property type="project" value="TreeGrafter"/>
</dbReference>
<protein>
    <submittedName>
        <fullName evidence="4">NUDIX hydrolase domain-like protein</fullName>
    </submittedName>
</protein>
<accession>A0AAD5JZC3</accession>
<dbReference type="PROSITE" id="PS51462">
    <property type="entry name" value="NUDIX"/>
    <property type="match status" value="1"/>
</dbReference>
<comment type="similarity">
    <text evidence="2">Belongs to the Nudix hydrolase family.</text>
</comment>
<dbReference type="CDD" id="cd04678">
    <property type="entry name" value="NUDIX_MTH2_Nudt15"/>
    <property type="match status" value="1"/>
</dbReference>
<gene>
    <name evidence="4" type="ORF">BDA99DRAFT_529598</name>
</gene>
<dbReference type="Gene3D" id="3.90.79.10">
    <property type="entry name" value="Nucleoside Triphosphate Pyrophosphohydrolase"/>
    <property type="match status" value="1"/>
</dbReference>
<evidence type="ECO:0000259" key="3">
    <source>
        <dbReference type="PROSITE" id="PS51462"/>
    </source>
</evidence>
<dbReference type="AlphaFoldDB" id="A0AAD5JZC3"/>
<proteinExistence type="inferred from homology"/>
<reference evidence="4" key="2">
    <citation type="submission" date="2023-02" db="EMBL/GenBank/DDBJ databases">
        <authorList>
            <consortium name="DOE Joint Genome Institute"/>
            <person name="Mondo S.J."/>
            <person name="Chang Y."/>
            <person name="Wang Y."/>
            <person name="Ahrendt S."/>
            <person name="Andreopoulos W."/>
            <person name="Barry K."/>
            <person name="Beard J."/>
            <person name="Benny G.L."/>
            <person name="Blankenship S."/>
            <person name="Bonito G."/>
            <person name="Cuomo C."/>
            <person name="Desiro A."/>
            <person name="Gervers K.A."/>
            <person name="Hundley H."/>
            <person name="Kuo A."/>
            <person name="LaButti K."/>
            <person name="Lang B.F."/>
            <person name="Lipzen A."/>
            <person name="O'Donnell K."/>
            <person name="Pangilinan J."/>
            <person name="Reynolds N."/>
            <person name="Sandor L."/>
            <person name="Smith M.W."/>
            <person name="Tsang A."/>
            <person name="Grigoriev I.V."/>
            <person name="Stajich J.E."/>
            <person name="Spatafora J.W."/>
        </authorList>
    </citation>
    <scope>NUCLEOTIDE SEQUENCE</scope>
    <source>
        <strain evidence="4">RSA 2281</strain>
    </source>
</reference>
<dbReference type="GO" id="GO:0005829">
    <property type="term" value="C:cytosol"/>
    <property type="evidence" value="ECO:0007669"/>
    <property type="project" value="TreeGrafter"/>
</dbReference>
<sequence>MTEKAVRVGVGCFIKHKDNNNNVKILIGQRKGSHGAGKWQLPGGHLEFNETFEDCARREVLEETNLKIDNITFLTATNDIMVEDDKHYVTVFMQAMVQDPTELRVMEPHKLQGEWLWIDFKDIQQYSPLFTPLTNLLNSTQYNLVFDALTTTMS</sequence>